<evidence type="ECO:0000256" key="1">
    <source>
        <dbReference type="ARBA" id="ARBA00004167"/>
    </source>
</evidence>
<evidence type="ECO:0000256" key="9">
    <source>
        <dbReference type="SAM" id="SignalP"/>
    </source>
</evidence>
<keyword evidence="9" id="KW-0732">Signal</keyword>
<dbReference type="InterPro" id="IPR007110">
    <property type="entry name" value="Ig-like_dom"/>
</dbReference>
<evidence type="ECO:0000256" key="2">
    <source>
        <dbReference type="ARBA" id="ARBA00008215"/>
    </source>
</evidence>
<comment type="caution">
    <text evidence="11">The sequence shown here is derived from an EMBL/GenBank/DDBJ whole genome shotgun (WGS) entry which is preliminary data.</text>
</comment>
<evidence type="ECO:0000256" key="4">
    <source>
        <dbReference type="ARBA" id="ARBA00022989"/>
    </source>
</evidence>
<evidence type="ECO:0000256" key="6">
    <source>
        <dbReference type="ARBA" id="ARBA00023157"/>
    </source>
</evidence>
<feature type="domain" description="Ig-like" evidence="10">
    <location>
        <begin position="52"/>
        <end position="146"/>
    </location>
</feature>
<dbReference type="InterPro" id="IPR040012">
    <property type="entry name" value="CD200R"/>
</dbReference>
<evidence type="ECO:0000256" key="7">
    <source>
        <dbReference type="ARBA" id="ARBA00023180"/>
    </source>
</evidence>
<dbReference type="GO" id="GO:0150077">
    <property type="term" value="P:regulation of neuroinflammatory response"/>
    <property type="evidence" value="ECO:0007669"/>
    <property type="project" value="InterPro"/>
</dbReference>
<evidence type="ECO:0000313" key="11">
    <source>
        <dbReference type="EMBL" id="KAK7168743.1"/>
    </source>
</evidence>
<dbReference type="SMART" id="SM00409">
    <property type="entry name" value="IG"/>
    <property type="match status" value="1"/>
</dbReference>
<reference evidence="11 12" key="1">
    <citation type="submission" date="2024-02" db="EMBL/GenBank/DDBJ databases">
        <title>Chromosome-level genome assembly of the Eurasian Minnow (Phoxinus phoxinus).</title>
        <authorList>
            <person name="Oriowo T.O."/>
            <person name="Martin S."/>
            <person name="Stange M."/>
            <person name="Chrysostomakis Y."/>
            <person name="Brown T."/>
            <person name="Winkler S."/>
            <person name="Kukowka S."/>
            <person name="Myers E.W."/>
            <person name="Bohne A."/>
        </authorList>
    </citation>
    <scope>NUCLEOTIDE SEQUENCE [LARGE SCALE GENOMIC DNA]</scope>
    <source>
        <strain evidence="11">ZFMK-TIS-60720</strain>
        <tissue evidence="11">Whole Organism</tissue>
    </source>
</reference>
<evidence type="ECO:0000256" key="5">
    <source>
        <dbReference type="ARBA" id="ARBA00023136"/>
    </source>
</evidence>
<sequence>MANSKTLTVVVLLSIFLARSHTRGEDIVSNQNKDAVIAKKLTDFKEQIFVAGSNVTLWCANNVTDVKWSKLIYILWNISMQGRKCYLGLSNGQLDDTCNDGKTLYNTSNVVSLFIPKISMEDEGFYSCDLSIKGGSSAVNISVRVTRLETHLDIENGQRIAVCEATYKKTAPTLHWEPALNFSFEHTSVKKVDTFFIIENRVHLPDNVTISNLSCVASYPSLQLKSTLRVELTTEKQTGKVPWEIIAISSGCLCLILVSLAVVYPLRRKLKHISSLKMLCCKSKISPPAEDKPPQPTDVEEVEPYASYVQRVNSIYNSSAELFNA</sequence>
<organism evidence="11 12">
    <name type="scientific">Phoxinus phoxinus</name>
    <name type="common">Eurasian minnow</name>
    <dbReference type="NCBI Taxonomy" id="58324"/>
    <lineage>
        <taxon>Eukaryota</taxon>
        <taxon>Metazoa</taxon>
        <taxon>Chordata</taxon>
        <taxon>Craniata</taxon>
        <taxon>Vertebrata</taxon>
        <taxon>Euteleostomi</taxon>
        <taxon>Actinopterygii</taxon>
        <taxon>Neopterygii</taxon>
        <taxon>Teleostei</taxon>
        <taxon>Ostariophysi</taxon>
        <taxon>Cypriniformes</taxon>
        <taxon>Leuciscidae</taxon>
        <taxon>Phoxininae</taxon>
        <taxon>Phoxinus</taxon>
    </lineage>
</organism>
<dbReference type="InterPro" id="IPR003599">
    <property type="entry name" value="Ig_sub"/>
</dbReference>
<evidence type="ECO:0000256" key="3">
    <source>
        <dbReference type="ARBA" id="ARBA00022692"/>
    </source>
</evidence>
<dbReference type="GO" id="GO:0009986">
    <property type="term" value="C:cell surface"/>
    <property type="evidence" value="ECO:0007669"/>
    <property type="project" value="UniProtKB-ARBA"/>
</dbReference>
<accession>A0AAN9HC04</accession>
<feature type="transmembrane region" description="Helical" evidence="8">
    <location>
        <begin position="245"/>
        <end position="266"/>
    </location>
</feature>
<protein>
    <recommendedName>
        <fullName evidence="10">Ig-like domain-containing protein</fullName>
    </recommendedName>
</protein>
<dbReference type="PANTHER" id="PTHR21462">
    <property type="entry name" value="CELL SURFACE GLYCOPROTEIN OX2 RECEPTOR PRECURSOR"/>
    <property type="match status" value="1"/>
</dbReference>
<evidence type="ECO:0000259" key="10">
    <source>
        <dbReference type="PROSITE" id="PS50835"/>
    </source>
</evidence>
<keyword evidence="6" id="KW-1015">Disulfide bond</keyword>
<keyword evidence="5 8" id="KW-0472">Membrane</keyword>
<dbReference type="Gene3D" id="2.60.40.10">
    <property type="entry name" value="Immunoglobulins"/>
    <property type="match status" value="2"/>
</dbReference>
<feature type="signal peptide" evidence="9">
    <location>
        <begin position="1"/>
        <end position="22"/>
    </location>
</feature>
<feature type="chain" id="PRO_5042828356" description="Ig-like domain-containing protein" evidence="9">
    <location>
        <begin position="23"/>
        <end position="325"/>
    </location>
</feature>
<dbReference type="InterPro" id="IPR013783">
    <property type="entry name" value="Ig-like_fold"/>
</dbReference>
<dbReference type="GO" id="GO:0038023">
    <property type="term" value="F:signaling receptor activity"/>
    <property type="evidence" value="ECO:0007669"/>
    <property type="project" value="InterPro"/>
</dbReference>
<dbReference type="SUPFAM" id="SSF48726">
    <property type="entry name" value="Immunoglobulin"/>
    <property type="match status" value="1"/>
</dbReference>
<dbReference type="InterPro" id="IPR036179">
    <property type="entry name" value="Ig-like_dom_sf"/>
</dbReference>
<gene>
    <name evidence="11" type="ORF">R3I93_004904</name>
</gene>
<dbReference type="EMBL" id="JAYKXH010000005">
    <property type="protein sequence ID" value="KAK7168743.1"/>
    <property type="molecule type" value="Genomic_DNA"/>
</dbReference>
<dbReference type="PANTHER" id="PTHR21462:SF2">
    <property type="entry name" value="CELL SURFACE GLYCOPROTEIN CD200 RECEPTOR 2"/>
    <property type="match status" value="1"/>
</dbReference>
<dbReference type="AlphaFoldDB" id="A0AAN9HC04"/>
<comment type="subcellular location">
    <subcellularLocation>
        <location evidence="1">Membrane</location>
        <topology evidence="1">Single-pass membrane protein</topology>
    </subcellularLocation>
</comment>
<dbReference type="Proteomes" id="UP001364617">
    <property type="component" value="Unassembled WGS sequence"/>
</dbReference>
<evidence type="ECO:0000256" key="8">
    <source>
        <dbReference type="SAM" id="Phobius"/>
    </source>
</evidence>
<keyword evidence="12" id="KW-1185">Reference proteome</keyword>
<name>A0AAN9HC04_9TELE</name>
<keyword evidence="4 8" id="KW-1133">Transmembrane helix</keyword>
<keyword evidence="7" id="KW-0325">Glycoprotein</keyword>
<comment type="similarity">
    <text evidence="2">Belongs to the CD200R family.</text>
</comment>
<keyword evidence="3 8" id="KW-0812">Transmembrane</keyword>
<dbReference type="PROSITE" id="PS50835">
    <property type="entry name" value="IG_LIKE"/>
    <property type="match status" value="1"/>
</dbReference>
<proteinExistence type="inferred from homology"/>
<dbReference type="GO" id="GO:0016020">
    <property type="term" value="C:membrane"/>
    <property type="evidence" value="ECO:0007669"/>
    <property type="project" value="UniProtKB-SubCell"/>
</dbReference>
<evidence type="ECO:0000313" key="12">
    <source>
        <dbReference type="Proteomes" id="UP001364617"/>
    </source>
</evidence>